<dbReference type="AlphaFoldDB" id="A0A381ZLP3"/>
<organism evidence="1">
    <name type="scientific">marine metagenome</name>
    <dbReference type="NCBI Taxonomy" id="408172"/>
    <lineage>
        <taxon>unclassified sequences</taxon>
        <taxon>metagenomes</taxon>
        <taxon>ecological metagenomes</taxon>
    </lineage>
</organism>
<gene>
    <name evidence="1" type="ORF">METZ01_LOCUS143102</name>
</gene>
<accession>A0A381ZLP3</accession>
<sequence>MEVKSMGRIEKKNYNGDGIETINHVKKKDNVIFEIS</sequence>
<dbReference type="EMBL" id="UINC01021840">
    <property type="protein sequence ID" value="SVA90248.1"/>
    <property type="molecule type" value="Genomic_DNA"/>
</dbReference>
<name>A0A381ZLP3_9ZZZZ</name>
<reference evidence="1" key="1">
    <citation type="submission" date="2018-05" db="EMBL/GenBank/DDBJ databases">
        <authorList>
            <person name="Lanie J.A."/>
            <person name="Ng W.-L."/>
            <person name="Kazmierczak K.M."/>
            <person name="Andrzejewski T.M."/>
            <person name="Davidsen T.M."/>
            <person name="Wayne K.J."/>
            <person name="Tettelin H."/>
            <person name="Glass J.I."/>
            <person name="Rusch D."/>
            <person name="Podicherti R."/>
            <person name="Tsui H.-C.T."/>
            <person name="Winkler M.E."/>
        </authorList>
    </citation>
    <scope>NUCLEOTIDE SEQUENCE</scope>
</reference>
<protein>
    <submittedName>
        <fullName evidence="1">Uncharacterized protein</fullName>
    </submittedName>
</protein>
<evidence type="ECO:0000313" key="1">
    <source>
        <dbReference type="EMBL" id="SVA90248.1"/>
    </source>
</evidence>
<proteinExistence type="predicted"/>